<dbReference type="PANTHER" id="PTHR12770">
    <property type="entry name" value="RUS1 FAMILY PROTEIN C16ORF58"/>
    <property type="match status" value="1"/>
</dbReference>
<accession>A0A9P0M0D8</accession>
<organism evidence="8 9">
    <name type="scientific">Acanthoscelides obtectus</name>
    <name type="common">Bean weevil</name>
    <name type="synonym">Bruchus obtectus</name>
    <dbReference type="NCBI Taxonomy" id="200917"/>
    <lineage>
        <taxon>Eukaryota</taxon>
        <taxon>Metazoa</taxon>
        <taxon>Ecdysozoa</taxon>
        <taxon>Arthropoda</taxon>
        <taxon>Hexapoda</taxon>
        <taxon>Insecta</taxon>
        <taxon>Pterygota</taxon>
        <taxon>Neoptera</taxon>
        <taxon>Endopterygota</taxon>
        <taxon>Coleoptera</taxon>
        <taxon>Polyphaga</taxon>
        <taxon>Cucujiformia</taxon>
        <taxon>Chrysomeloidea</taxon>
        <taxon>Chrysomelidae</taxon>
        <taxon>Bruchinae</taxon>
        <taxon>Bruchini</taxon>
        <taxon>Acanthoscelides</taxon>
    </lineage>
</organism>
<evidence type="ECO:0000259" key="6">
    <source>
        <dbReference type="Pfam" id="PF04884"/>
    </source>
</evidence>
<comment type="similarity">
    <text evidence="2">Belongs to the RUS1 family.</text>
</comment>
<sequence length="469" mass="52494">MPQIEVALSEQCGSTGNVIAYGRGGPNEIAPIFQSTPFFAALRRLGGFFRELLLPHGYPDSVSPDYLQYQIWDTAQAFCSTITGAFTTRAVLKGVGVGDAKANALSAAITWIVKDGTGMIGRITFAWWKGNKLDSECKKWRLFADILNDLAMVTELFVPQFQANSMQILCTTSAMKSIVGVAGGATRASITHHQAIRDNMAEISAKDGSQETMVNLVASALSIYLLQMLNGNVAEWSFIATLIILHITFNYLAVKSLIFDTFNDQRMALVLKTYFNVGTVLNPVKVNKNEAVILGFGVKVKNYCGFKIIVGESLQSVLKRYTWADVTQVLCVYRDKNYLLLVDLEKRKVYVSMLKGETVEQLVAAYFHAVCLAVATSIYNGVNLDIYSKRQLRHPTPITRIYTFMKSYERATRYSNIPINQLLDFNDFVKQEYAMFDTALHINGWSLASHSLTVGEWRSDWESQFKKDR</sequence>
<protein>
    <submittedName>
        <fullName evidence="8">Uncharacterized protein</fullName>
    </submittedName>
</protein>
<keyword evidence="5" id="KW-0472">Membrane</keyword>
<comment type="caution">
    <text evidence="8">The sequence shown here is derived from an EMBL/GenBank/DDBJ whole genome shotgun (WGS) entry which is preliminary data.</text>
</comment>
<feature type="domain" description="Root UVB sensitive protein C-terminal" evidence="7">
    <location>
        <begin position="280"/>
        <end position="461"/>
    </location>
</feature>
<evidence type="ECO:0000256" key="5">
    <source>
        <dbReference type="ARBA" id="ARBA00023136"/>
    </source>
</evidence>
<keyword evidence="3" id="KW-0812">Transmembrane</keyword>
<dbReference type="PANTHER" id="PTHR12770:SF31">
    <property type="entry name" value="RUS FAMILY MEMBER 1"/>
    <property type="match status" value="1"/>
</dbReference>
<dbReference type="Proteomes" id="UP001152888">
    <property type="component" value="Unassembled WGS sequence"/>
</dbReference>
<dbReference type="AlphaFoldDB" id="A0A9P0M0D8"/>
<evidence type="ECO:0000256" key="3">
    <source>
        <dbReference type="ARBA" id="ARBA00022692"/>
    </source>
</evidence>
<dbReference type="InterPro" id="IPR055412">
    <property type="entry name" value="UVB_sens_C"/>
</dbReference>
<proteinExistence type="inferred from homology"/>
<comment type="subcellular location">
    <subcellularLocation>
        <location evidence="1">Membrane</location>
    </subcellularLocation>
</comment>
<dbReference type="InterPro" id="IPR006968">
    <property type="entry name" value="RUS_fam"/>
</dbReference>
<evidence type="ECO:0000313" key="8">
    <source>
        <dbReference type="EMBL" id="CAH2003018.1"/>
    </source>
</evidence>
<keyword evidence="4" id="KW-1133">Transmembrane helix</keyword>
<name>A0A9P0M0D8_ACAOB</name>
<reference evidence="8" key="1">
    <citation type="submission" date="2022-03" db="EMBL/GenBank/DDBJ databases">
        <authorList>
            <person name="Sayadi A."/>
        </authorList>
    </citation>
    <scope>NUCLEOTIDE SEQUENCE</scope>
</reference>
<dbReference type="OrthoDB" id="364779at2759"/>
<dbReference type="EMBL" id="CAKOFQ010007524">
    <property type="protein sequence ID" value="CAH2003018.1"/>
    <property type="molecule type" value="Genomic_DNA"/>
</dbReference>
<feature type="domain" description="Protein root UVB sensitive/RUS" evidence="6">
    <location>
        <begin position="44"/>
        <end position="276"/>
    </location>
</feature>
<evidence type="ECO:0000256" key="4">
    <source>
        <dbReference type="ARBA" id="ARBA00022989"/>
    </source>
</evidence>
<dbReference type="Pfam" id="PF04884">
    <property type="entry name" value="UVB_sens_prot"/>
    <property type="match status" value="1"/>
</dbReference>
<evidence type="ECO:0000313" key="9">
    <source>
        <dbReference type="Proteomes" id="UP001152888"/>
    </source>
</evidence>
<evidence type="ECO:0000256" key="1">
    <source>
        <dbReference type="ARBA" id="ARBA00004370"/>
    </source>
</evidence>
<evidence type="ECO:0000259" key="7">
    <source>
        <dbReference type="Pfam" id="PF24160"/>
    </source>
</evidence>
<evidence type="ECO:0000256" key="2">
    <source>
        <dbReference type="ARBA" id="ARBA00007558"/>
    </source>
</evidence>
<dbReference type="GO" id="GO:0016020">
    <property type="term" value="C:membrane"/>
    <property type="evidence" value="ECO:0007669"/>
    <property type="project" value="UniProtKB-SubCell"/>
</dbReference>
<dbReference type="Pfam" id="PF24160">
    <property type="entry name" value="UVB_sens_C"/>
    <property type="match status" value="1"/>
</dbReference>
<gene>
    <name evidence="8" type="ORF">ACAOBT_LOCUS27123</name>
</gene>
<dbReference type="InterPro" id="IPR054549">
    <property type="entry name" value="UVB_sens_RUS_dom"/>
</dbReference>
<keyword evidence="9" id="KW-1185">Reference proteome</keyword>